<comment type="subcellular location">
    <subcellularLocation>
        <location evidence="1">Cell membrane</location>
        <topology evidence="1">Multi-pass membrane protein</topology>
    </subcellularLocation>
</comment>
<evidence type="ECO:0000256" key="2">
    <source>
        <dbReference type="ARBA" id="ARBA00022475"/>
    </source>
</evidence>
<dbReference type="CDD" id="cd12913">
    <property type="entry name" value="PDC1_MCP_like"/>
    <property type="match status" value="1"/>
</dbReference>
<evidence type="ECO:0000256" key="4">
    <source>
        <dbReference type="ARBA" id="ARBA00022989"/>
    </source>
</evidence>
<dbReference type="InterPro" id="IPR029151">
    <property type="entry name" value="Sensor-like_sf"/>
</dbReference>
<name>A0A2K9AM61_9GAMM</name>
<dbReference type="InterPro" id="IPR029787">
    <property type="entry name" value="Nucleotide_cyclase"/>
</dbReference>
<dbReference type="PROSITE" id="PS50883">
    <property type="entry name" value="EAL"/>
    <property type="match status" value="1"/>
</dbReference>
<dbReference type="GO" id="GO:0071111">
    <property type="term" value="F:cyclic-guanylate-specific phosphodiesterase activity"/>
    <property type="evidence" value="ECO:0007669"/>
    <property type="project" value="InterPro"/>
</dbReference>
<dbReference type="Gene3D" id="3.30.450.20">
    <property type="entry name" value="PAS domain"/>
    <property type="match status" value="2"/>
</dbReference>
<dbReference type="SUPFAM" id="SSF141868">
    <property type="entry name" value="EAL domain-like"/>
    <property type="match status" value="1"/>
</dbReference>
<dbReference type="KEGG" id="kpd:CW740_00850"/>
<keyword evidence="4 6" id="KW-1133">Transmembrane helix</keyword>
<gene>
    <name evidence="8" type="ORF">CW740_00850</name>
</gene>
<evidence type="ECO:0000256" key="1">
    <source>
        <dbReference type="ARBA" id="ARBA00004651"/>
    </source>
</evidence>
<dbReference type="CDD" id="cd01948">
    <property type="entry name" value="EAL"/>
    <property type="match status" value="1"/>
</dbReference>
<dbReference type="InterPro" id="IPR035919">
    <property type="entry name" value="EAL_sf"/>
</dbReference>
<dbReference type="AlphaFoldDB" id="A0A2K9AM61"/>
<keyword evidence="9" id="KW-1185">Reference proteome</keyword>
<dbReference type="Proteomes" id="UP000232693">
    <property type="component" value="Chromosome"/>
</dbReference>
<evidence type="ECO:0000313" key="9">
    <source>
        <dbReference type="Proteomes" id="UP000232693"/>
    </source>
</evidence>
<dbReference type="EMBL" id="CP025120">
    <property type="protein sequence ID" value="AUD80024.1"/>
    <property type="molecule type" value="Genomic_DNA"/>
</dbReference>
<evidence type="ECO:0000256" key="5">
    <source>
        <dbReference type="ARBA" id="ARBA00023136"/>
    </source>
</evidence>
<dbReference type="InterPro" id="IPR050706">
    <property type="entry name" value="Cyclic-di-GMP_PDE-like"/>
</dbReference>
<dbReference type="Pfam" id="PF02743">
    <property type="entry name" value="dCache_1"/>
    <property type="match status" value="1"/>
</dbReference>
<dbReference type="GO" id="GO:0005886">
    <property type="term" value="C:plasma membrane"/>
    <property type="evidence" value="ECO:0007669"/>
    <property type="project" value="UniProtKB-SubCell"/>
</dbReference>
<dbReference type="Gene3D" id="3.30.70.270">
    <property type="match status" value="1"/>
</dbReference>
<keyword evidence="2" id="KW-1003">Cell membrane</keyword>
<dbReference type="SUPFAM" id="SSF55073">
    <property type="entry name" value="Nucleotide cyclase"/>
    <property type="match status" value="1"/>
</dbReference>
<dbReference type="SUPFAM" id="SSF103190">
    <property type="entry name" value="Sensory domain-like"/>
    <property type="match status" value="1"/>
</dbReference>
<feature type="transmembrane region" description="Helical" evidence="6">
    <location>
        <begin position="12"/>
        <end position="33"/>
    </location>
</feature>
<feature type="domain" description="EAL" evidence="7">
    <location>
        <begin position="487"/>
        <end position="742"/>
    </location>
</feature>
<dbReference type="SMART" id="SM00052">
    <property type="entry name" value="EAL"/>
    <property type="match status" value="1"/>
</dbReference>
<reference evidence="8 9" key="1">
    <citation type="submission" date="2017-12" db="EMBL/GenBank/DDBJ databases">
        <title>Kangiella profundi FT102 completed genome.</title>
        <authorList>
            <person name="Xu J."/>
            <person name="Wang J."/>
            <person name="Lu Y."/>
        </authorList>
    </citation>
    <scope>NUCLEOTIDE SEQUENCE [LARGE SCALE GENOMIC DNA]</scope>
    <source>
        <strain evidence="8 9">FT102</strain>
    </source>
</reference>
<dbReference type="InterPro" id="IPR033479">
    <property type="entry name" value="dCache_1"/>
</dbReference>
<evidence type="ECO:0000259" key="7">
    <source>
        <dbReference type="PROSITE" id="PS50883"/>
    </source>
</evidence>
<evidence type="ECO:0000256" key="6">
    <source>
        <dbReference type="SAM" id="Phobius"/>
    </source>
</evidence>
<accession>A0A2K9AM61</accession>
<keyword evidence="3 6" id="KW-0812">Transmembrane</keyword>
<evidence type="ECO:0000313" key="8">
    <source>
        <dbReference type="EMBL" id="AUD80024.1"/>
    </source>
</evidence>
<keyword evidence="5 6" id="KW-0472">Membrane</keyword>
<sequence length="753" mass="86148">MLRKLSNDQKLLWSFLALLWINFVIFAAFTYIAQREQLIENALQQLTHQSELTGNTLDEWMSSRLGLVTGLASEIANKAPDQRESIPQVYFERIAETGLLQYLGYGLENGFYISNPWPIPDGYDPRLRPWYRSGKQAMEPTISEPYLGVDDYTTTYLAFTAPIIKGNQFYGVVTGDVSFNDIHRKILSTPVSYNGQFNLIKSNGDAVLRPVDPSTEDTTLEFFSSSLSRDQLKKSLSATSITEFTGDNSIVVFYPLEHTNWWLTAEVEKNVLLAPVYQNLTSILLLFMAIALTTILLQKIFARRVYKPILRKMQTDYHTNLPNKNTFIDQMHKLTRSNLKHGLCILVHFKDISSLLSSYSETMVLDIQRKTLKRIKNSFVRDYIVGSVSHDQIALFIPFINTPNNTFIERRLQHLESALNAPFHIEDENQEQHTILTAINIASARYPEDASVFDIINKANMALSTLQNSSSHYTQYHNNVLRQLATESELIQAFHNALHNDELTLAFQPQIDCSTNEITGVEVFSRWYSKALQKSISPQIFIPLAEKHHLIRRLSIWLLHSLFSYINSWLKSRLPAPRFAINLSSLNLHDPVFIKQFFQLMKSYNIPANILQIEITEHISLELFSDGDNPLEAMRNHGISIAIDDFGTGYSSLTYLKYLPIDTIKIDRTFIKSLPASQSDLALSKAIIDIGKEFDLKVVAEGVETVEQLNLLKLHGCYQIQGYLFSKPLSVDELFEFVDRWSSHDHPQRITSR</sequence>
<dbReference type="InterPro" id="IPR043128">
    <property type="entry name" value="Rev_trsase/Diguanyl_cyclase"/>
</dbReference>
<protein>
    <submittedName>
        <fullName evidence="8">GGDEF domain-containing protein</fullName>
    </submittedName>
</protein>
<organism evidence="8 9">
    <name type="scientific">Kangiella profundi</name>
    <dbReference type="NCBI Taxonomy" id="1561924"/>
    <lineage>
        <taxon>Bacteria</taxon>
        <taxon>Pseudomonadati</taxon>
        <taxon>Pseudomonadota</taxon>
        <taxon>Gammaproteobacteria</taxon>
        <taxon>Kangiellales</taxon>
        <taxon>Kangiellaceae</taxon>
        <taxon>Kangiella</taxon>
    </lineage>
</organism>
<dbReference type="PANTHER" id="PTHR33121:SF70">
    <property type="entry name" value="SIGNALING PROTEIN YKOW"/>
    <property type="match status" value="1"/>
</dbReference>
<dbReference type="Gene3D" id="3.20.20.450">
    <property type="entry name" value="EAL domain"/>
    <property type="match status" value="1"/>
</dbReference>
<dbReference type="CDD" id="cd18774">
    <property type="entry name" value="PDC2_HK_sensor"/>
    <property type="match status" value="1"/>
</dbReference>
<dbReference type="InterPro" id="IPR001633">
    <property type="entry name" value="EAL_dom"/>
</dbReference>
<proteinExistence type="predicted"/>
<dbReference type="PANTHER" id="PTHR33121">
    <property type="entry name" value="CYCLIC DI-GMP PHOSPHODIESTERASE PDEF"/>
    <property type="match status" value="1"/>
</dbReference>
<evidence type="ECO:0000256" key="3">
    <source>
        <dbReference type="ARBA" id="ARBA00022692"/>
    </source>
</evidence>
<dbReference type="Pfam" id="PF00563">
    <property type="entry name" value="EAL"/>
    <property type="match status" value="1"/>
</dbReference>
<dbReference type="OrthoDB" id="9812358at2"/>